<comment type="caution">
    <text evidence="6">The sequence shown here is derived from an EMBL/GenBank/DDBJ whole genome shotgun (WGS) entry which is preliminary data.</text>
</comment>
<dbReference type="KEGG" id="crq:GCK72_001220"/>
<dbReference type="Pfam" id="PF25898">
    <property type="entry name" value="LolA_2nd_metazoa"/>
    <property type="match status" value="1"/>
</dbReference>
<proteinExistence type="predicted"/>
<protein>
    <submittedName>
        <fullName evidence="6">Uncharacterized protein</fullName>
    </submittedName>
</protein>
<dbReference type="InterPro" id="IPR058265">
    <property type="entry name" value="DUF7959"/>
</dbReference>
<feature type="domain" description="DUF7959" evidence="5">
    <location>
        <begin position="456"/>
        <end position="579"/>
    </location>
</feature>
<feature type="transmembrane region" description="Helical" evidence="1">
    <location>
        <begin position="585"/>
        <end position="615"/>
    </location>
</feature>
<dbReference type="Pfam" id="PF25897">
    <property type="entry name" value="LolA_1st_nematode"/>
    <property type="match status" value="1"/>
</dbReference>
<evidence type="ECO:0000259" key="3">
    <source>
        <dbReference type="Pfam" id="PF25897"/>
    </source>
</evidence>
<keyword evidence="1" id="KW-0472">Membrane</keyword>
<sequence>MKALLLSLALVGLVASLDLEPLLNMCSNPPSEQKKLSDKMTLPASYKISGSVTDWKGLNTYLLMETSTNGFRVLERKKDEQVDKWIQYLSGDKRIEYITKDGDCDEKAAKPEIIKVPRFASIIGNETSSISSIVNGILVFIESNSGYAVKDHVDLVGGVNAMKWVSCVNGTSANDTKVLVEIRYGGDDSIAPAVKGFSNPILLSIRLAELSDFNSTVPINHWSLELDRFELPSGNEANIAHGIYCQGRNETAITLKPLDEFAANLNFFDYETNKSEVVEVLYSKSNKVFIVAGSSFDNVMRQKVNYDGNLKYPNETDFILHDFQFGYEFTMSRGACDNFTGLTENTNDVIVDNNTVLIMKPMENILVEDRLRWVPYENDVDMTGTSLRTYRASDGLDNVVELHLTQDGEVHSINKFRARKIIQSMTVTRIPIASSGLNTGSVQIADCYDNGQYSNNTWILPIKDKNLTDLHKVGLPRFNKAVVETINKNVAPVIPYRVVAFYVENRDGGLSMLLRLSEKTTVQPGNVGYNYTTELTTAELFNKMNASLFSEKMPIVVETITGAKEEWIADASAMKSFPPDTDTGFLGYTGGAMFVLAIFCLLIGVSIGAVGVFVVTRRQRISTLAYQVFE</sequence>
<evidence type="ECO:0000256" key="1">
    <source>
        <dbReference type="SAM" id="Phobius"/>
    </source>
</evidence>
<dbReference type="Pfam" id="PF25899">
    <property type="entry name" value="DUF7959"/>
    <property type="match status" value="1"/>
</dbReference>
<feature type="signal peptide" evidence="2">
    <location>
        <begin position="1"/>
        <end position="16"/>
    </location>
</feature>
<evidence type="ECO:0000313" key="6">
    <source>
        <dbReference type="EMBL" id="KAF1769403.1"/>
    </source>
</evidence>
<dbReference type="InterPro" id="IPR058830">
    <property type="entry name" value="LolA-like_dom_1st"/>
</dbReference>
<reference evidence="6 7" key="1">
    <citation type="submission" date="2019-12" db="EMBL/GenBank/DDBJ databases">
        <title>Chromosome-level assembly of the Caenorhabditis remanei genome.</title>
        <authorList>
            <person name="Teterina A.A."/>
            <person name="Willis J.H."/>
            <person name="Phillips P.C."/>
        </authorList>
    </citation>
    <scope>NUCLEOTIDE SEQUENCE [LARGE SCALE GENOMIC DNA]</scope>
    <source>
        <strain evidence="6 7">PX506</strain>
        <tissue evidence="6">Whole organism</tissue>
    </source>
</reference>
<accession>A0A6A5HT49</accession>
<dbReference type="RefSeq" id="XP_003111149.2">
    <property type="nucleotide sequence ID" value="XM_003111101.2"/>
</dbReference>
<keyword evidence="1" id="KW-0812">Transmembrane</keyword>
<keyword evidence="2" id="KW-0732">Signal</keyword>
<dbReference type="AlphaFoldDB" id="A0A6A5HT49"/>
<keyword evidence="1" id="KW-1133">Transmembrane helix</keyword>
<dbReference type="CTD" id="9810936"/>
<dbReference type="Proteomes" id="UP000483820">
    <property type="component" value="Chromosome I"/>
</dbReference>
<evidence type="ECO:0000313" key="7">
    <source>
        <dbReference type="Proteomes" id="UP000483820"/>
    </source>
</evidence>
<gene>
    <name evidence="6" type="ORF">GCK72_001220</name>
</gene>
<feature type="chain" id="PRO_5025368981" evidence="2">
    <location>
        <begin position="17"/>
        <end position="630"/>
    </location>
</feature>
<feature type="domain" description="LolA-like" evidence="4">
    <location>
        <begin position="241"/>
        <end position="367"/>
    </location>
</feature>
<evidence type="ECO:0000259" key="4">
    <source>
        <dbReference type="Pfam" id="PF25898"/>
    </source>
</evidence>
<name>A0A6A5HT49_CAERE</name>
<dbReference type="EMBL" id="WUAV01000001">
    <property type="protein sequence ID" value="KAF1769403.1"/>
    <property type="molecule type" value="Genomic_DNA"/>
</dbReference>
<dbReference type="GeneID" id="9810936"/>
<feature type="domain" description="LolA-like" evidence="3">
    <location>
        <begin position="34"/>
        <end position="236"/>
    </location>
</feature>
<dbReference type="InterPro" id="IPR058831">
    <property type="entry name" value="LolA-like_dom_2nd"/>
</dbReference>
<evidence type="ECO:0000259" key="5">
    <source>
        <dbReference type="Pfam" id="PF25899"/>
    </source>
</evidence>
<evidence type="ECO:0000256" key="2">
    <source>
        <dbReference type="SAM" id="SignalP"/>
    </source>
</evidence>
<organism evidence="6 7">
    <name type="scientific">Caenorhabditis remanei</name>
    <name type="common">Caenorhabditis vulgaris</name>
    <dbReference type="NCBI Taxonomy" id="31234"/>
    <lineage>
        <taxon>Eukaryota</taxon>
        <taxon>Metazoa</taxon>
        <taxon>Ecdysozoa</taxon>
        <taxon>Nematoda</taxon>
        <taxon>Chromadorea</taxon>
        <taxon>Rhabditida</taxon>
        <taxon>Rhabditina</taxon>
        <taxon>Rhabditomorpha</taxon>
        <taxon>Rhabditoidea</taxon>
        <taxon>Rhabditidae</taxon>
        <taxon>Peloderinae</taxon>
        <taxon>Caenorhabditis</taxon>
    </lineage>
</organism>